<reference evidence="2 3" key="1">
    <citation type="submission" date="2013-12" db="EMBL/GenBank/DDBJ databases">
        <authorList>
            <person name="Zelazny A."/>
            <person name="Olivier K."/>
            <person name="Holland S."/>
            <person name="Lenaerts A."/>
            <person name="Ordway D."/>
            <person name="DeGroote M.A."/>
            <person name="Parker T."/>
            <person name="Sizemore C."/>
            <person name="Tallon L.J."/>
            <person name="Sadzewicz L.K."/>
            <person name="Sengamalay N."/>
            <person name="Fraser C.M."/>
            <person name="Hine E."/>
            <person name="Shefchek K.A."/>
            <person name="Das S.P."/>
            <person name="Tettelin H."/>
        </authorList>
    </citation>
    <scope>NUCLEOTIDE SEQUENCE [LARGE SCALE GENOMIC DNA]</scope>
    <source>
        <strain evidence="2 3">1513</strain>
    </source>
</reference>
<feature type="compositionally biased region" description="Gly residues" evidence="1">
    <location>
        <begin position="236"/>
        <end position="245"/>
    </location>
</feature>
<organism evidence="2 3">
    <name type="scientific">Mycobacteroides abscessus subsp. bolletii 1513</name>
    <dbReference type="NCBI Taxonomy" id="1299321"/>
    <lineage>
        <taxon>Bacteria</taxon>
        <taxon>Bacillati</taxon>
        <taxon>Actinomycetota</taxon>
        <taxon>Actinomycetes</taxon>
        <taxon>Mycobacteriales</taxon>
        <taxon>Mycobacteriaceae</taxon>
        <taxon>Mycobacteroides</taxon>
        <taxon>Mycobacteroides abscessus</taxon>
    </lineage>
</organism>
<dbReference type="AlphaFoldDB" id="X8DF87"/>
<proteinExistence type="predicted"/>
<sequence>MTLQDMPIMDRLHIGGRIDAPSGKAVVVDRAVFEHLASFKRVRLNDIDRVATPPDALWNVRKIFGHLALPFPRLWIEWNNTRDDGGTGLPSLWMAAACESFKSAVVQPEWCPVELHENSWMVCPLALHGGRVLQIPMALIVELNSDGLFKGLYGTSVRGDGTTGSTPMDVAAVVDMLWDALVAVGWMNCRNVEVRHHSREGKPSKSKGRRRERSVRSLDFHTIHLPGREASDGLHDSGGGPGGGARLHQVRGHFKTFTEAAPLMGKHTGTYWWGWQLRGDRRNGSIISDYHISRAS</sequence>
<accession>X8DF87</accession>
<dbReference type="Proteomes" id="UP000023351">
    <property type="component" value="Unassembled WGS sequence"/>
</dbReference>
<evidence type="ECO:0000256" key="1">
    <source>
        <dbReference type="SAM" id="MobiDB-lite"/>
    </source>
</evidence>
<feature type="region of interest" description="Disordered" evidence="1">
    <location>
        <begin position="227"/>
        <end position="248"/>
    </location>
</feature>
<gene>
    <name evidence="2" type="ORF">I540_4035</name>
</gene>
<comment type="caution">
    <text evidence="2">The sequence shown here is derived from an EMBL/GenBank/DDBJ whole genome shotgun (WGS) entry which is preliminary data.</text>
</comment>
<feature type="region of interest" description="Disordered" evidence="1">
    <location>
        <begin position="195"/>
        <end position="214"/>
    </location>
</feature>
<name>X8DF87_9MYCO</name>
<feature type="compositionally biased region" description="Basic residues" evidence="1">
    <location>
        <begin position="204"/>
        <end position="213"/>
    </location>
</feature>
<evidence type="ECO:0000313" key="2">
    <source>
        <dbReference type="EMBL" id="EUA66363.1"/>
    </source>
</evidence>
<evidence type="ECO:0000313" key="3">
    <source>
        <dbReference type="Proteomes" id="UP000023351"/>
    </source>
</evidence>
<dbReference type="EMBL" id="JAOJ01000003">
    <property type="protein sequence ID" value="EUA66363.1"/>
    <property type="molecule type" value="Genomic_DNA"/>
</dbReference>
<protein>
    <submittedName>
        <fullName evidence="2">Uncharacterized protein</fullName>
    </submittedName>
</protein>